<reference evidence="6" key="1">
    <citation type="submission" date="2023-07" db="EMBL/GenBank/DDBJ databases">
        <title>Conexibacter stalactiti sp. nov., isolated from stalactites in a lava cave and emended description of the genus Conexibacter.</title>
        <authorList>
            <person name="Lee S.D."/>
        </authorList>
    </citation>
    <scope>NUCLEOTIDE SEQUENCE [LARGE SCALE GENOMIC DNA]</scope>
    <source>
        <strain evidence="6">KCTC 39840</strain>
    </source>
</reference>
<dbReference type="PROSITE" id="PS00211">
    <property type="entry name" value="ABC_TRANSPORTER_1"/>
    <property type="match status" value="1"/>
</dbReference>
<dbReference type="Proteomes" id="UP001284601">
    <property type="component" value="Unassembled WGS sequence"/>
</dbReference>
<proteinExistence type="predicted"/>
<dbReference type="RefSeq" id="WP_318595732.1">
    <property type="nucleotide sequence ID" value="NZ_JAWSTH010000005.1"/>
</dbReference>
<dbReference type="GO" id="GO:0005524">
    <property type="term" value="F:ATP binding"/>
    <property type="evidence" value="ECO:0007669"/>
    <property type="project" value="UniProtKB-KW"/>
</dbReference>
<keyword evidence="6" id="KW-1185">Reference proteome</keyword>
<evidence type="ECO:0000256" key="3">
    <source>
        <dbReference type="ARBA" id="ARBA00022840"/>
    </source>
</evidence>
<evidence type="ECO:0000259" key="4">
    <source>
        <dbReference type="PROSITE" id="PS50893"/>
    </source>
</evidence>
<dbReference type="CDD" id="cd03255">
    <property type="entry name" value="ABC_MJ0796_LolCDE_FtsE"/>
    <property type="match status" value="1"/>
</dbReference>
<dbReference type="InterPro" id="IPR003593">
    <property type="entry name" value="AAA+_ATPase"/>
</dbReference>
<comment type="caution">
    <text evidence="5">The sequence shown here is derived from an EMBL/GenBank/DDBJ whole genome shotgun (WGS) entry which is preliminary data.</text>
</comment>
<dbReference type="PANTHER" id="PTHR24220">
    <property type="entry name" value="IMPORT ATP-BINDING PROTEIN"/>
    <property type="match status" value="1"/>
</dbReference>
<dbReference type="SMART" id="SM00382">
    <property type="entry name" value="AAA"/>
    <property type="match status" value="1"/>
</dbReference>
<accession>A0ABU4HJI9</accession>
<dbReference type="InterPro" id="IPR017911">
    <property type="entry name" value="MacB-like_ATP-bd"/>
</dbReference>
<evidence type="ECO:0000313" key="6">
    <source>
        <dbReference type="Proteomes" id="UP001284601"/>
    </source>
</evidence>
<organism evidence="5 6">
    <name type="scientific">Conexibacter stalactiti</name>
    <dbReference type="NCBI Taxonomy" id="1940611"/>
    <lineage>
        <taxon>Bacteria</taxon>
        <taxon>Bacillati</taxon>
        <taxon>Actinomycetota</taxon>
        <taxon>Thermoleophilia</taxon>
        <taxon>Solirubrobacterales</taxon>
        <taxon>Conexibacteraceae</taxon>
        <taxon>Conexibacter</taxon>
    </lineage>
</organism>
<evidence type="ECO:0000256" key="1">
    <source>
        <dbReference type="ARBA" id="ARBA00022448"/>
    </source>
</evidence>
<evidence type="ECO:0000313" key="5">
    <source>
        <dbReference type="EMBL" id="MDW5593471.1"/>
    </source>
</evidence>
<dbReference type="Pfam" id="PF00005">
    <property type="entry name" value="ABC_tran"/>
    <property type="match status" value="1"/>
</dbReference>
<keyword evidence="3 5" id="KW-0067">ATP-binding</keyword>
<dbReference type="InterPro" id="IPR027417">
    <property type="entry name" value="P-loop_NTPase"/>
</dbReference>
<gene>
    <name evidence="5" type="ORF">R7226_03925</name>
</gene>
<sequence>MVEIVELTKHYASPDGETVRAIDGVTMSVDAGEIIALYGPSGSGKTTLLNIIAGLMRPDGGRVAVRGRDVTNMRARDADVYRLTEVGFIQQTPEFVAGSAIDNAAFKLLGRYRLPKARAAVVDLMGELGLGDRLHHRPDELSGGERQRVMIARALAIRPAVVLADEPTGNLDRRRSGEVLALIRRLSHDRGVATILVTHDPLAAEYADRVLELVDGRVRPFRTTASA</sequence>
<dbReference type="EMBL" id="JAWSTH010000005">
    <property type="protein sequence ID" value="MDW5593471.1"/>
    <property type="molecule type" value="Genomic_DNA"/>
</dbReference>
<dbReference type="InterPro" id="IPR017871">
    <property type="entry name" value="ABC_transporter-like_CS"/>
</dbReference>
<dbReference type="InterPro" id="IPR015854">
    <property type="entry name" value="ABC_transpr_LolD-like"/>
</dbReference>
<name>A0ABU4HJI9_9ACTN</name>
<protein>
    <submittedName>
        <fullName evidence="5">ABC transporter ATP-binding protein</fullName>
    </submittedName>
</protein>
<dbReference type="PROSITE" id="PS50893">
    <property type="entry name" value="ABC_TRANSPORTER_2"/>
    <property type="match status" value="1"/>
</dbReference>
<evidence type="ECO:0000256" key="2">
    <source>
        <dbReference type="ARBA" id="ARBA00022741"/>
    </source>
</evidence>
<feature type="domain" description="ABC transporter" evidence="4">
    <location>
        <begin position="2"/>
        <end position="227"/>
    </location>
</feature>
<dbReference type="Gene3D" id="3.40.50.300">
    <property type="entry name" value="P-loop containing nucleotide triphosphate hydrolases"/>
    <property type="match status" value="1"/>
</dbReference>
<keyword evidence="1" id="KW-0813">Transport</keyword>
<dbReference type="SUPFAM" id="SSF52540">
    <property type="entry name" value="P-loop containing nucleoside triphosphate hydrolases"/>
    <property type="match status" value="1"/>
</dbReference>
<keyword evidence="2" id="KW-0547">Nucleotide-binding</keyword>
<dbReference type="InterPro" id="IPR003439">
    <property type="entry name" value="ABC_transporter-like_ATP-bd"/>
</dbReference>